<proteinExistence type="predicted"/>
<feature type="region of interest" description="Disordered" evidence="1">
    <location>
        <begin position="94"/>
        <end position="132"/>
    </location>
</feature>
<evidence type="ECO:0000313" key="3">
    <source>
        <dbReference type="Proteomes" id="UP001500683"/>
    </source>
</evidence>
<evidence type="ECO:0000313" key="2">
    <source>
        <dbReference type="EMBL" id="GAA4085127.1"/>
    </source>
</evidence>
<protein>
    <submittedName>
        <fullName evidence="2">Uncharacterized protein</fullName>
    </submittedName>
</protein>
<reference evidence="3" key="1">
    <citation type="journal article" date="2019" name="Int. J. Syst. Evol. Microbiol.">
        <title>The Global Catalogue of Microorganisms (GCM) 10K type strain sequencing project: providing services to taxonomists for standard genome sequencing and annotation.</title>
        <authorList>
            <consortium name="The Broad Institute Genomics Platform"/>
            <consortium name="The Broad Institute Genome Sequencing Center for Infectious Disease"/>
            <person name="Wu L."/>
            <person name="Ma J."/>
        </authorList>
    </citation>
    <scope>NUCLEOTIDE SEQUENCE [LARGE SCALE GENOMIC DNA]</scope>
    <source>
        <strain evidence="3">JCM 16702</strain>
    </source>
</reference>
<sequence>MHMGRGRARHEECEACGQRIIWARTLAARWQALDPEPNPDGSVLAYRDHWGEYRARSVQSAADGPRHPLERVYMPHAATCNGPHQQELPAFQDLLLDPMEGAQGGGGGPFPLPDPWQDAGDGPLPRRERDKP</sequence>
<gene>
    <name evidence="2" type="ORF">GCM10022214_51390</name>
</gene>
<comment type="caution">
    <text evidence="2">The sequence shown here is derived from an EMBL/GenBank/DDBJ whole genome shotgun (WGS) entry which is preliminary data.</text>
</comment>
<name>A0ABP7WB12_9ACTN</name>
<organism evidence="2 3">
    <name type="scientific">Actinomadura miaoliensis</name>
    <dbReference type="NCBI Taxonomy" id="430685"/>
    <lineage>
        <taxon>Bacteria</taxon>
        <taxon>Bacillati</taxon>
        <taxon>Actinomycetota</taxon>
        <taxon>Actinomycetes</taxon>
        <taxon>Streptosporangiales</taxon>
        <taxon>Thermomonosporaceae</taxon>
        <taxon>Actinomadura</taxon>
    </lineage>
</organism>
<dbReference type="Proteomes" id="UP001500683">
    <property type="component" value="Unassembled WGS sequence"/>
</dbReference>
<accession>A0ABP7WB12</accession>
<keyword evidence="3" id="KW-1185">Reference proteome</keyword>
<evidence type="ECO:0000256" key="1">
    <source>
        <dbReference type="SAM" id="MobiDB-lite"/>
    </source>
</evidence>
<dbReference type="EMBL" id="BAAAZG010000038">
    <property type="protein sequence ID" value="GAA4085127.1"/>
    <property type="molecule type" value="Genomic_DNA"/>
</dbReference>